<dbReference type="InterPro" id="IPR036388">
    <property type="entry name" value="WH-like_DNA-bd_sf"/>
</dbReference>
<dbReference type="Gene3D" id="3.30.420.40">
    <property type="match status" value="2"/>
</dbReference>
<comment type="similarity">
    <text evidence="1">Belongs to the ROK (NagC/XylR) family.</text>
</comment>
<reference evidence="3" key="1">
    <citation type="submission" date="2016-10" db="EMBL/GenBank/DDBJ databases">
        <authorList>
            <person name="Varghese N."/>
            <person name="Submissions S."/>
        </authorList>
    </citation>
    <scope>NUCLEOTIDE SEQUENCE [LARGE SCALE GENOMIC DNA]</scope>
    <source>
        <strain evidence="3">IMMIB L-1606</strain>
    </source>
</reference>
<sequence>MRLPVPASTPHGPVVPGSMGDVRRSNLSLVLGAIAGAPRGAFPTRAQVAGATGLTKASVSSMVTDLLDAGLVREVGLNARGERGRPGVGLDLNTKRAVMGMEVNVDYIAAGVMDLSGTVLFLEVRERDNRGSQPEPVLEALAVLAAKARGDAGERGVEILGGGLAVPGLVRPGGTGVLTAPNLGWTGVDLDLGALLPEAPLAVALFNEANAAALAELRHRPGTDADFLFVSGEVGVGGGLVLAGELFTGPEGHAGELGHVVVDPAGSLCSCGGTGCLETIAGQDAIFAAAGVETTGESRSAAMRSLLAALAAGDTRAISAVERAGKYLGIALASTARVVDIGSVVLGGHFAVLDQWLRAPLLRSLSTYAPGKLAPDHVVTSAVGEEGALLGAAGSVLRSLVDAPHLLQG</sequence>
<dbReference type="SUPFAM" id="SSF53067">
    <property type="entry name" value="Actin-like ATPase domain"/>
    <property type="match status" value="1"/>
</dbReference>
<name>A0A1H1ZQD8_9MICC</name>
<evidence type="ECO:0000313" key="2">
    <source>
        <dbReference type="EMBL" id="SDT35938.1"/>
    </source>
</evidence>
<organism evidence="2 3">
    <name type="scientific">Pseudarthrobacter equi</name>
    <dbReference type="NCBI Taxonomy" id="728066"/>
    <lineage>
        <taxon>Bacteria</taxon>
        <taxon>Bacillati</taxon>
        <taxon>Actinomycetota</taxon>
        <taxon>Actinomycetes</taxon>
        <taxon>Micrococcales</taxon>
        <taxon>Micrococcaceae</taxon>
        <taxon>Pseudarthrobacter</taxon>
    </lineage>
</organism>
<dbReference type="InterPro" id="IPR036390">
    <property type="entry name" value="WH_DNA-bd_sf"/>
</dbReference>
<dbReference type="SUPFAM" id="SSF46785">
    <property type="entry name" value="Winged helix' DNA-binding domain"/>
    <property type="match status" value="1"/>
</dbReference>
<dbReference type="EMBL" id="LT629779">
    <property type="protein sequence ID" value="SDT35938.1"/>
    <property type="molecule type" value="Genomic_DNA"/>
</dbReference>
<dbReference type="OrthoDB" id="5174513at2"/>
<evidence type="ECO:0000313" key="3">
    <source>
        <dbReference type="Proteomes" id="UP000198751"/>
    </source>
</evidence>
<protein>
    <submittedName>
        <fullName evidence="2">Sugar kinase of the NBD/HSP70 family, may contain an N-terminal HTH domain</fullName>
    </submittedName>
</protein>
<keyword evidence="2" id="KW-0418">Kinase</keyword>
<dbReference type="InterPro" id="IPR000600">
    <property type="entry name" value="ROK"/>
</dbReference>
<dbReference type="GO" id="GO:0016301">
    <property type="term" value="F:kinase activity"/>
    <property type="evidence" value="ECO:0007669"/>
    <property type="project" value="UniProtKB-KW"/>
</dbReference>
<proteinExistence type="inferred from homology"/>
<dbReference type="PANTHER" id="PTHR18964">
    <property type="entry name" value="ROK (REPRESSOR, ORF, KINASE) FAMILY"/>
    <property type="match status" value="1"/>
</dbReference>
<dbReference type="Pfam" id="PF00480">
    <property type="entry name" value="ROK"/>
    <property type="match status" value="1"/>
</dbReference>
<accession>A0A1H1ZQD8</accession>
<dbReference type="PANTHER" id="PTHR18964:SF149">
    <property type="entry name" value="BIFUNCTIONAL UDP-N-ACETYLGLUCOSAMINE 2-EPIMERASE_N-ACETYLMANNOSAMINE KINASE"/>
    <property type="match status" value="1"/>
</dbReference>
<dbReference type="GO" id="GO:0003700">
    <property type="term" value="F:DNA-binding transcription factor activity"/>
    <property type="evidence" value="ECO:0007669"/>
    <property type="project" value="InterPro"/>
</dbReference>
<dbReference type="AlphaFoldDB" id="A0A1H1ZQD8"/>
<gene>
    <name evidence="2" type="ORF">SAMN04489743_2576</name>
</gene>
<dbReference type="Gene3D" id="1.10.10.10">
    <property type="entry name" value="Winged helix-like DNA-binding domain superfamily/Winged helix DNA-binding domain"/>
    <property type="match status" value="1"/>
</dbReference>
<evidence type="ECO:0000256" key="1">
    <source>
        <dbReference type="ARBA" id="ARBA00006479"/>
    </source>
</evidence>
<dbReference type="InterPro" id="IPR043129">
    <property type="entry name" value="ATPase_NBD"/>
</dbReference>
<keyword evidence="3" id="KW-1185">Reference proteome</keyword>
<keyword evidence="2" id="KW-0808">Transferase</keyword>
<dbReference type="Proteomes" id="UP000198751">
    <property type="component" value="Chromosome I"/>
</dbReference>